<sequence length="91" mass="10168">MDKAIPTHEYSEKSLGAYVQTVTADAAIALNARVGWCTEIGRIGTDIYYYDPVNDIVRNDQSSVMPLKVWMESRLPQASKNIVDGLREYTG</sequence>
<reference evidence="1 2" key="1">
    <citation type="submission" date="2016-04" db="EMBL/GenBank/DDBJ databases">
        <title>Xanthomonas translucens phylogeny.</title>
        <authorList>
            <person name="Langlois P."/>
        </authorList>
    </citation>
    <scope>NUCLEOTIDE SEQUENCE [LARGE SCALE GENOMIC DNA]</scope>
    <source>
        <strain evidence="1 2">B99</strain>
    </source>
</reference>
<dbReference type="EMBL" id="LWSU01000095">
    <property type="protein sequence ID" value="OAX56105.1"/>
    <property type="molecule type" value="Genomic_DNA"/>
</dbReference>
<organism evidence="1 2">
    <name type="scientific">Xanthomonas graminis pv. poae</name>
    <dbReference type="NCBI Taxonomy" id="227946"/>
    <lineage>
        <taxon>Bacteria</taxon>
        <taxon>Pseudomonadati</taxon>
        <taxon>Pseudomonadota</taxon>
        <taxon>Gammaproteobacteria</taxon>
        <taxon>Lysobacterales</taxon>
        <taxon>Lysobacteraceae</taxon>
        <taxon>Xanthomonas</taxon>
        <taxon>Xanthomonas translucens group</taxon>
        <taxon>Xanthomonas graminis</taxon>
    </lineage>
</organism>
<dbReference type="AlphaFoldDB" id="A0A199P521"/>
<evidence type="ECO:0000313" key="1">
    <source>
        <dbReference type="EMBL" id="OAX56105.1"/>
    </source>
</evidence>
<proteinExistence type="predicted"/>
<comment type="caution">
    <text evidence="1">The sequence shown here is derived from an EMBL/GenBank/DDBJ whole genome shotgun (WGS) entry which is preliminary data.</text>
</comment>
<dbReference type="Proteomes" id="UP000093858">
    <property type="component" value="Unassembled WGS sequence"/>
</dbReference>
<protein>
    <submittedName>
        <fullName evidence="1">Uncharacterized protein</fullName>
    </submittedName>
</protein>
<name>A0A199P521_9XANT</name>
<evidence type="ECO:0000313" key="2">
    <source>
        <dbReference type="Proteomes" id="UP000093858"/>
    </source>
</evidence>
<gene>
    <name evidence="1" type="ORF">A6R73_14800</name>
</gene>
<accession>A0A199P521</accession>